<feature type="compositionally biased region" description="Polar residues" evidence="1">
    <location>
        <begin position="170"/>
        <end position="185"/>
    </location>
</feature>
<protein>
    <submittedName>
        <fullName evidence="2">Uncharacterized protein</fullName>
    </submittedName>
</protein>
<evidence type="ECO:0000313" key="3">
    <source>
        <dbReference type="Proteomes" id="UP000762676"/>
    </source>
</evidence>
<dbReference type="InterPro" id="IPR029171">
    <property type="entry name" value="DUF4638"/>
</dbReference>
<feature type="region of interest" description="Disordered" evidence="1">
    <location>
        <begin position="17"/>
        <end position="42"/>
    </location>
</feature>
<comment type="caution">
    <text evidence="2">The sequence shown here is derived from an EMBL/GenBank/DDBJ whole genome shotgun (WGS) entry which is preliminary data.</text>
</comment>
<dbReference type="Proteomes" id="UP000762676">
    <property type="component" value="Unassembled WGS sequence"/>
</dbReference>
<dbReference type="AlphaFoldDB" id="A0AAV4I8A8"/>
<feature type="region of interest" description="Disordered" evidence="1">
    <location>
        <begin position="145"/>
        <end position="198"/>
    </location>
</feature>
<name>A0AAV4I8A8_9GAST</name>
<gene>
    <name evidence="2" type="ORF">ElyMa_001226900</name>
</gene>
<accession>A0AAV4I8A8</accession>
<evidence type="ECO:0000256" key="1">
    <source>
        <dbReference type="SAM" id="MobiDB-lite"/>
    </source>
</evidence>
<feature type="compositionally biased region" description="Low complexity" evidence="1">
    <location>
        <begin position="25"/>
        <end position="40"/>
    </location>
</feature>
<sequence>MQTFVLLSGIKLDYNREKKKSLMHTSAPSTSTKNTTPSNKMDAVQEDPTAMFLAELEDHIENSKKEGQKPQPKPVGLMTPEEVLACHYLRLNQDQVARLEQCIRERGQDPGIHVHMDVTNYDVFSEIRRIRQAQNTAATFEVYPDDEEDEENVAQNKLKPGLLSQPPSKPSSNRHSASSTKSSLKTPAVGPRLNPTGF</sequence>
<dbReference type="Pfam" id="PF15472">
    <property type="entry name" value="DUF4638"/>
    <property type="match status" value="1"/>
</dbReference>
<dbReference type="EMBL" id="BMAT01002420">
    <property type="protein sequence ID" value="GFS06527.1"/>
    <property type="molecule type" value="Genomic_DNA"/>
</dbReference>
<keyword evidence="3" id="KW-1185">Reference proteome</keyword>
<proteinExistence type="predicted"/>
<organism evidence="2 3">
    <name type="scientific">Elysia marginata</name>
    <dbReference type="NCBI Taxonomy" id="1093978"/>
    <lineage>
        <taxon>Eukaryota</taxon>
        <taxon>Metazoa</taxon>
        <taxon>Spiralia</taxon>
        <taxon>Lophotrochozoa</taxon>
        <taxon>Mollusca</taxon>
        <taxon>Gastropoda</taxon>
        <taxon>Heterobranchia</taxon>
        <taxon>Euthyneura</taxon>
        <taxon>Panpulmonata</taxon>
        <taxon>Sacoglossa</taxon>
        <taxon>Placobranchoidea</taxon>
        <taxon>Plakobranchidae</taxon>
        <taxon>Elysia</taxon>
    </lineage>
</organism>
<reference evidence="2 3" key="1">
    <citation type="journal article" date="2021" name="Elife">
        <title>Chloroplast acquisition without the gene transfer in kleptoplastic sea slugs, Plakobranchus ocellatus.</title>
        <authorList>
            <person name="Maeda T."/>
            <person name="Takahashi S."/>
            <person name="Yoshida T."/>
            <person name="Shimamura S."/>
            <person name="Takaki Y."/>
            <person name="Nagai Y."/>
            <person name="Toyoda A."/>
            <person name="Suzuki Y."/>
            <person name="Arimoto A."/>
            <person name="Ishii H."/>
            <person name="Satoh N."/>
            <person name="Nishiyama T."/>
            <person name="Hasebe M."/>
            <person name="Maruyama T."/>
            <person name="Minagawa J."/>
            <person name="Obokata J."/>
            <person name="Shigenobu S."/>
        </authorList>
    </citation>
    <scope>NUCLEOTIDE SEQUENCE [LARGE SCALE GENOMIC DNA]</scope>
</reference>
<evidence type="ECO:0000313" key="2">
    <source>
        <dbReference type="EMBL" id="GFS06527.1"/>
    </source>
</evidence>